<evidence type="ECO:0000313" key="3">
    <source>
        <dbReference type="EMBL" id="MFD0780322.1"/>
    </source>
</evidence>
<dbReference type="EMBL" id="JBHTIM010000001">
    <property type="protein sequence ID" value="MFD0780322.1"/>
    <property type="molecule type" value="Genomic_DNA"/>
</dbReference>
<dbReference type="EC" id="3.4.17.-" evidence="3"/>
<dbReference type="PANTHER" id="PTHR34385:SF1">
    <property type="entry name" value="PEPTIDOGLYCAN L-ALANYL-D-GLUTAMATE ENDOPEPTIDASE CWLK"/>
    <property type="match status" value="1"/>
</dbReference>
<feature type="region of interest" description="Disordered" evidence="1">
    <location>
        <begin position="1"/>
        <end position="64"/>
    </location>
</feature>
<dbReference type="CDD" id="cd14852">
    <property type="entry name" value="LD-carboxypeptidase"/>
    <property type="match status" value="1"/>
</dbReference>
<keyword evidence="3" id="KW-0121">Carboxypeptidase</keyword>
<dbReference type="SUPFAM" id="SSF55166">
    <property type="entry name" value="Hedgehog/DD-peptidase"/>
    <property type="match status" value="1"/>
</dbReference>
<reference evidence="4" key="1">
    <citation type="journal article" date="2019" name="Int. J. Syst. Evol. Microbiol.">
        <title>The Global Catalogue of Microorganisms (GCM) 10K type strain sequencing project: providing services to taxonomists for standard genome sequencing and annotation.</title>
        <authorList>
            <consortium name="The Broad Institute Genomics Platform"/>
            <consortium name="The Broad Institute Genome Sequencing Center for Infectious Disease"/>
            <person name="Wu L."/>
            <person name="Ma J."/>
        </authorList>
    </citation>
    <scope>NUCLEOTIDE SEQUENCE [LARGE SCALE GENOMIC DNA]</scope>
    <source>
        <strain evidence="4">CCUG 50754</strain>
    </source>
</reference>
<gene>
    <name evidence="3" type="ORF">ACFQZV_03280</name>
</gene>
<dbReference type="InterPro" id="IPR058193">
    <property type="entry name" value="VanY/YodJ_core_dom"/>
</dbReference>
<organism evidence="3 4">
    <name type="scientific">Microbacterium koreense</name>
    <dbReference type="NCBI Taxonomy" id="323761"/>
    <lineage>
        <taxon>Bacteria</taxon>
        <taxon>Bacillati</taxon>
        <taxon>Actinomycetota</taxon>
        <taxon>Actinomycetes</taxon>
        <taxon>Micrococcales</taxon>
        <taxon>Microbacteriaceae</taxon>
        <taxon>Microbacterium</taxon>
    </lineage>
</organism>
<sequence length="456" mass="47050">MAASGPPEIPATRRAARALREGSFAHPEVGEGSPVGADGGVRDGGLVGTERAETTPPPMTRRALREAREREVAERVEMMAWTCGVRPAAVVPPAGGPAILRPRAPEPLVSRAVSRPGVAPLLAGPAVRRTTARHARAHSRFGAGITAIAAVAGLFITGSAAAVTAAVAPDPVVVVAELPVEPEGVDEIRVDLSSVLPATPQPVAGSAGELAVDAVVDPCLDSDFTTALADGDESAAIAAAGGAAQFRDAVALGIAACVSLDDPDRSWVVINKDRPLEPIDHAPSGLVAPADTRSLDGGVLRADAAAALSAMAADARAAGAGDIAVGSAYRSYDTQVATYDYHVATKGQERADVVSARPGHSEHQSGLAVDVVPCSEVCGTIDDLAATPQGAWVAENAWRYGWIVRYEDGGTDVTGYLPEPWHLRYIGVELAAEYHDGGWHTLEEFFGLPPAPQHDH</sequence>
<proteinExistence type="predicted"/>
<keyword evidence="3" id="KW-0645">Protease</keyword>
<protein>
    <submittedName>
        <fullName evidence="3">M15 family metallopeptidase</fullName>
        <ecNumber evidence="3">3.4.17.-</ecNumber>
    </submittedName>
</protein>
<dbReference type="Pfam" id="PF02557">
    <property type="entry name" value="VanY"/>
    <property type="match status" value="1"/>
</dbReference>
<dbReference type="InterPro" id="IPR003709">
    <property type="entry name" value="VanY-like_core_dom"/>
</dbReference>
<dbReference type="Proteomes" id="UP001597042">
    <property type="component" value="Unassembled WGS sequence"/>
</dbReference>
<dbReference type="PANTHER" id="PTHR34385">
    <property type="entry name" value="D-ALANYL-D-ALANINE CARBOXYPEPTIDASE"/>
    <property type="match status" value="1"/>
</dbReference>
<keyword evidence="3" id="KW-0378">Hydrolase</keyword>
<accession>A0ABW2ZNY2</accession>
<dbReference type="InterPro" id="IPR009045">
    <property type="entry name" value="Zn_M74/Hedgehog-like"/>
</dbReference>
<comment type="caution">
    <text evidence="3">The sequence shown here is derived from an EMBL/GenBank/DDBJ whole genome shotgun (WGS) entry which is preliminary data.</text>
</comment>
<keyword evidence="4" id="KW-1185">Reference proteome</keyword>
<evidence type="ECO:0000256" key="1">
    <source>
        <dbReference type="SAM" id="MobiDB-lite"/>
    </source>
</evidence>
<dbReference type="Gene3D" id="3.30.1380.10">
    <property type="match status" value="1"/>
</dbReference>
<evidence type="ECO:0000259" key="2">
    <source>
        <dbReference type="Pfam" id="PF02557"/>
    </source>
</evidence>
<dbReference type="InterPro" id="IPR052179">
    <property type="entry name" value="DD-CPase-like"/>
</dbReference>
<evidence type="ECO:0000313" key="4">
    <source>
        <dbReference type="Proteomes" id="UP001597042"/>
    </source>
</evidence>
<feature type="domain" description="D-alanyl-D-alanine carboxypeptidase-like core" evidence="2">
    <location>
        <begin position="300"/>
        <end position="427"/>
    </location>
</feature>
<name>A0ABW2ZNY2_9MICO</name>
<dbReference type="RefSeq" id="WP_378754176.1">
    <property type="nucleotide sequence ID" value="NZ_JBHSSV010000031.1"/>
</dbReference>
<dbReference type="GO" id="GO:0004180">
    <property type="term" value="F:carboxypeptidase activity"/>
    <property type="evidence" value="ECO:0007669"/>
    <property type="project" value="UniProtKB-KW"/>
</dbReference>
<feature type="compositionally biased region" description="Gly residues" evidence="1">
    <location>
        <begin position="37"/>
        <end position="47"/>
    </location>
</feature>